<organism evidence="2 3">
    <name type="scientific">Methanothermus fervidus (strain ATCC 43054 / DSM 2088 / JCM 10308 / V24 S)</name>
    <dbReference type="NCBI Taxonomy" id="523846"/>
    <lineage>
        <taxon>Archaea</taxon>
        <taxon>Methanobacteriati</taxon>
        <taxon>Methanobacteriota</taxon>
        <taxon>Methanomada group</taxon>
        <taxon>Methanobacteria</taxon>
        <taxon>Methanobacteriales</taxon>
        <taxon>Methanothermaceae</taxon>
        <taxon>Methanothermus</taxon>
    </lineage>
</organism>
<evidence type="ECO:0000313" key="2">
    <source>
        <dbReference type="EMBL" id="ADP77566.1"/>
    </source>
</evidence>
<proteinExistence type="inferred from homology"/>
<protein>
    <recommendedName>
        <fullName evidence="1">UPF0254 protein Mfer_0767</fullName>
    </recommendedName>
</protein>
<sequence>MIRVATAECFTHGKIGREIHAFAQGYPLNYDWSIKREDYKISLVAALFIPTISGLKTILKIKPLTPDHVLGDIKVYNEKSDKKMALKMAKSIKRITNADIGIGTTAGVGRGGIAIVTNKSEIITDSGVHADLRFSEPKKILERQAHGIKRCLKLFEKVLIDEFK</sequence>
<keyword evidence="3" id="KW-1185">Reference proteome</keyword>
<evidence type="ECO:0000256" key="1">
    <source>
        <dbReference type="HAMAP-Rule" id="MF_00673"/>
    </source>
</evidence>
<dbReference type="InterPro" id="IPR009625">
    <property type="entry name" value="HcgF"/>
</dbReference>
<comment type="similarity">
    <text evidence="1">Belongs to the UPF0254 family.</text>
</comment>
<dbReference type="OrthoDB" id="59686at2157"/>
<dbReference type="HAMAP" id="MF_00673">
    <property type="entry name" value="UPF0254"/>
    <property type="match status" value="1"/>
</dbReference>
<dbReference type="STRING" id="523846.Mfer_0767"/>
<dbReference type="Pfam" id="PF06787">
    <property type="entry name" value="HcgF"/>
    <property type="match status" value="1"/>
</dbReference>
<gene>
    <name evidence="2" type="ordered locus">Mfer_0767</name>
</gene>
<name>E3GZ34_METFV</name>
<accession>E3GZ34</accession>
<evidence type="ECO:0000313" key="3">
    <source>
        <dbReference type="Proteomes" id="UP000002315"/>
    </source>
</evidence>
<dbReference type="Proteomes" id="UP000002315">
    <property type="component" value="Chromosome"/>
</dbReference>
<reference evidence="2 3" key="1">
    <citation type="journal article" date="2010" name="Stand. Genomic Sci.">
        <title>Complete genome sequence of Methanothermus fervidus type strain (V24S).</title>
        <authorList>
            <person name="Anderson I."/>
            <person name="Djao O.D."/>
            <person name="Misra M."/>
            <person name="Chertkov O."/>
            <person name="Nolan M."/>
            <person name="Lucas S."/>
            <person name="Lapidus A."/>
            <person name="Del Rio T.G."/>
            <person name="Tice H."/>
            <person name="Cheng J.F."/>
            <person name="Tapia R."/>
            <person name="Han C."/>
            <person name="Goodwin L."/>
            <person name="Pitluck S."/>
            <person name="Liolios K."/>
            <person name="Ivanova N."/>
            <person name="Mavromatis K."/>
            <person name="Mikhailova N."/>
            <person name="Pati A."/>
            <person name="Brambilla E."/>
            <person name="Chen A."/>
            <person name="Palaniappan K."/>
            <person name="Land M."/>
            <person name="Hauser L."/>
            <person name="Chang Y.J."/>
            <person name="Jeffries C.D."/>
            <person name="Sikorski J."/>
            <person name="Spring S."/>
            <person name="Rohde M."/>
            <person name="Eichinger K."/>
            <person name="Huber H."/>
            <person name="Wirth R."/>
            <person name="Goker M."/>
            <person name="Detter J.C."/>
            <person name="Woyke T."/>
            <person name="Bristow J."/>
            <person name="Eisen J.A."/>
            <person name="Markowitz V."/>
            <person name="Hugenholtz P."/>
            <person name="Klenk H.P."/>
            <person name="Kyrpides N.C."/>
        </authorList>
    </citation>
    <scope>NUCLEOTIDE SEQUENCE [LARGE SCALE GENOMIC DNA]</scope>
    <source>
        <strain evidence="3">ATCC 43054 / DSM 2088 / JCM 10308 / V24 S</strain>
    </source>
</reference>
<dbReference type="AlphaFoldDB" id="E3GZ34"/>
<dbReference type="EMBL" id="CP002278">
    <property type="protein sequence ID" value="ADP77566.1"/>
    <property type="molecule type" value="Genomic_DNA"/>
</dbReference>
<dbReference type="NCBIfam" id="NF002122">
    <property type="entry name" value="PRK00962.1"/>
    <property type="match status" value="1"/>
</dbReference>
<dbReference type="KEGG" id="mfv:Mfer_0767"/>
<dbReference type="HOGENOM" id="CLU_1451416_0_0_2"/>